<dbReference type="InterPro" id="IPR036691">
    <property type="entry name" value="Endo/exonu/phosph_ase_sf"/>
</dbReference>
<feature type="domain" description="Endonuclease/exonuclease/phosphatase" evidence="1">
    <location>
        <begin position="62"/>
        <end position="152"/>
    </location>
</feature>
<comment type="caution">
    <text evidence="2">The sequence shown here is derived from an EMBL/GenBank/DDBJ whole genome shotgun (WGS) entry which is preliminary data.</text>
</comment>
<evidence type="ECO:0000313" key="2">
    <source>
        <dbReference type="EMBL" id="CAH9095144.1"/>
    </source>
</evidence>
<dbReference type="OrthoDB" id="1730414at2759"/>
<protein>
    <recommendedName>
        <fullName evidence="1">Endonuclease/exonuclease/phosphatase domain-containing protein</fullName>
    </recommendedName>
</protein>
<dbReference type="InterPro" id="IPR050410">
    <property type="entry name" value="CCR4/nocturin_mRNA_transcr"/>
</dbReference>
<accession>A0A9P0Z9W3</accession>
<dbReference type="Pfam" id="PF03372">
    <property type="entry name" value="Exo_endo_phos"/>
    <property type="match status" value="1"/>
</dbReference>
<dbReference type="PANTHER" id="PTHR12121:SF68">
    <property type="entry name" value="CARBON CATABOLITE REPRESSOR PROTEIN 4 HOMOLOG 4-RELATED"/>
    <property type="match status" value="1"/>
</dbReference>
<dbReference type="EMBL" id="CAMAPE010000033">
    <property type="protein sequence ID" value="CAH9095144.1"/>
    <property type="molecule type" value="Genomic_DNA"/>
</dbReference>
<proteinExistence type="predicted"/>
<reference evidence="2" key="1">
    <citation type="submission" date="2022-07" db="EMBL/GenBank/DDBJ databases">
        <authorList>
            <person name="Macas J."/>
            <person name="Novak P."/>
            <person name="Neumann P."/>
        </authorList>
    </citation>
    <scope>NUCLEOTIDE SEQUENCE</scope>
</reference>
<dbReference type="AlphaFoldDB" id="A0A9P0Z9W3"/>
<gene>
    <name evidence="2" type="ORF">CEURO_LOCUS13018</name>
</gene>
<dbReference type="Proteomes" id="UP001152484">
    <property type="component" value="Unassembled WGS sequence"/>
</dbReference>
<evidence type="ECO:0000259" key="1">
    <source>
        <dbReference type="Pfam" id="PF03372"/>
    </source>
</evidence>
<dbReference type="PANTHER" id="PTHR12121">
    <property type="entry name" value="CARBON CATABOLITE REPRESSOR PROTEIN 4"/>
    <property type="match status" value="1"/>
</dbReference>
<sequence length="163" mass="18345">MLKSSIVCLLPRCLVSRPSSRTNFLSKMSTSPEPLCPKFIPIEKSGSASISKPEGFKFSIVSYNILAQAYVKSALFPHSPSPCLKWKARSQAILTVLKGIGSDFLCLQELDEYDSFYKKIIECFGYSSIYVQRGGQKRDGCGIFYKPKTYEVSLNLELNFLRM</sequence>
<organism evidence="2 3">
    <name type="scientific">Cuscuta europaea</name>
    <name type="common">European dodder</name>
    <dbReference type="NCBI Taxonomy" id="41803"/>
    <lineage>
        <taxon>Eukaryota</taxon>
        <taxon>Viridiplantae</taxon>
        <taxon>Streptophyta</taxon>
        <taxon>Embryophyta</taxon>
        <taxon>Tracheophyta</taxon>
        <taxon>Spermatophyta</taxon>
        <taxon>Magnoliopsida</taxon>
        <taxon>eudicotyledons</taxon>
        <taxon>Gunneridae</taxon>
        <taxon>Pentapetalae</taxon>
        <taxon>asterids</taxon>
        <taxon>lamiids</taxon>
        <taxon>Solanales</taxon>
        <taxon>Convolvulaceae</taxon>
        <taxon>Cuscuteae</taxon>
        <taxon>Cuscuta</taxon>
        <taxon>Cuscuta subgen. Cuscuta</taxon>
    </lineage>
</organism>
<keyword evidence="3" id="KW-1185">Reference proteome</keyword>
<dbReference type="InterPro" id="IPR005135">
    <property type="entry name" value="Endo/exonuclease/phosphatase"/>
</dbReference>
<evidence type="ECO:0000313" key="3">
    <source>
        <dbReference type="Proteomes" id="UP001152484"/>
    </source>
</evidence>
<name>A0A9P0Z9W3_CUSEU</name>
<dbReference type="GO" id="GO:0000175">
    <property type="term" value="F:3'-5'-RNA exonuclease activity"/>
    <property type="evidence" value="ECO:0007669"/>
    <property type="project" value="TreeGrafter"/>
</dbReference>
<dbReference type="SUPFAM" id="SSF56219">
    <property type="entry name" value="DNase I-like"/>
    <property type="match status" value="1"/>
</dbReference>
<dbReference type="Gene3D" id="3.60.10.10">
    <property type="entry name" value="Endonuclease/exonuclease/phosphatase"/>
    <property type="match status" value="1"/>
</dbReference>